<dbReference type="AlphaFoldDB" id="A0A5C1ADC5"/>
<keyword evidence="4" id="KW-1185">Reference proteome</keyword>
<dbReference type="OrthoDB" id="10020625at2"/>
<gene>
    <name evidence="3" type="ORF">PX52LOC_04343</name>
</gene>
<evidence type="ECO:0000313" key="3">
    <source>
        <dbReference type="EMBL" id="QEL17359.1"/>
    </source>
</evidence>
<feature type="compositionally biased region" description="Basic and acidic residues" evidence="1">
    <location>
        <begin position="46"/>
        <end position="66"/>
    </location>
</feature>
<dbReference type="Proteomes" id="UP000324974">
    <property type="component" value="Chromosome"/>
</dbReference>
<reference evidence="4" key="1">
    <citation type="submission" date="2019-08" db="EMBL/GenBank/DDBJ databases">
        <title>Limnoglobus roseus gen. nov., sp. nov., a novel freshwater planctomycete with a giant genome from the family Gemmataceae.</title>
        <authorList>
            <person name="Kulichevskaya I.S."/>
            <person name="Naumoff D.G."/>
            <person name="Miroshnikov K."/>
            <person name="Ivanova A."/>
            <person name="Philippov D.A."/>
            <person name="Hakobyan A."/>
            <person name="Rijpstra I.C."/>
            <person name="Sinninghe Damste J.S."/>
            <person name="Liesack W."/>
            <person name="Dedysh S.N."/>
        </authorList>
    </citation>
    <scope>NUCLEOTIDE SEQUENCE [LARGE SCALE GENOMIC DNA]</scope>
    <source>
        <strain evidence="4">PX52</strain>
    </source>
</reference>
<feature type="chain" id="PRO_5023038806" description="HEAT repeat domain-containing protein" evidence="2">
    <location>
        <begin position="23"/>
        <end position="238"/>
    </location>
</feature>
<proteinExistence type="predicted"/>
<feature type="compositionally biased region" description="Gly residues" evidence="1">
    <location>
        <begin position="148"/>
        <end position="169"/>
    </location>
</feature>
<dbReference type="RefSeq" id="WP_149111983.1">
    <property type="nucleotide sequence ID" value="NZ_CP042425.1"/>
</dbReference>
<feature type="compositionally biased region" description="Basic and acidic residues" evidence="1">
    <location>
        <begin position="171"/>
        <end position="238"/>
    </location>
</feature>
<dbReference type="KEGG" id="lrs:PX52LOC_04343"/>
<evidence type="ECO:0008006" key="5">
    <source>
        <dbReference type="Google" id="ProtNLM"/>
    </source>
</evidence>
<sequence length="238" mass="25502">MRRFWKFLPAALLGASVSLSMAANGQGPRGGDRPRGPQPPAAGNRTPEDQPRDRAGDRRDERKGSSEVESWVKTLAEKITDPHDTVRDSARAALVAVGPPALPLLRKLADGDNDAKATAAKKLIAAIDRGNARSPAPTGVRGQFPPRGGQGFGPGGFGPGGFGPGGVRNLGGDRRPETGRREDDRRQDGERRDGDRRQDGERRDGERKPAGERRPDGERKPADGPPREGAERPKPNQD</sequence>
<evidence type="ECO:0000256" key="1">
    <source>
        <dbReference type="SAM" id="MobiDB-lite"/>
    </source>
</evidence>
<protein>
    <recommendedName>
        <fullName evidence="5">HEAT repeat domain-containing protein</fullName>
    </recommendedName>
</protein>
<feature type="signal peptide" evidence="2">
    <location>
        <begin position="1"/>
        <end position="22"/>
    </location>
</feature>
<feature type="region of interest" description="Disordered" evidence="1">
    <location>
        <begin position="22"/>
        <end position="69"/>
    </location>
</feature>
<evidence type="ECO:0000313" key="4">
    <source>
        <dbReference type="Proteomes" id="UP000324974"/>
    </source>
</evidence>
<evidence type="ECO:0000256" key="2">
    <source>
        <dbReference type="SAM" id="SignalP"/>
    </source>
</evidence>
<name>A0A5C1ADC5_9BACT</name>
<accession>A0A5C1ADC5</accession>
<dbReference type="EMBL" id="CP042425">
    <property type="protein sequence ID" value="QEL17359.1"/>
    <property type="molecule type" value="Genomic_DNA"/>
</dbReference>
<organism evidence="3 4">
    <name type="scientific">Limnoglobus roseus</name>
    <dbReference type="NCBI Taxonomy" id="2598579"/>
    <lineage>
        <taxon>Bacteria</taxon>
        <taxon>Pseudomonadati</taxon>
        <taxon>Planctomycetota</taxon>
        <taxon>Planctomycetia</taxon>
        <taxon>Gemmatales</taxon>
        <taxon>Gemmataceae</taxon>
        <taxon>Limnoglobus</taxon>
    </lineage>
</organism>
<feature type="region of interest" description="Disordered" evidence="1">
    <location>
        <begin position="126"/>
        <end position="238"/>
    </location>
</feature>
<keyword evidence="2" id="KW-0732">Signal</keyword>